<evidence type="ECO:0000313" key="2">
    <source>
        <dbReference type="EMBL" id="CAD8128613.1"/>
    </source>
</evidence>
<keyword evidence="1" id="KW-1133">Transmembrane helix</keyword>
<evidence type="ECO:0000256" key="1">
    <source>
        <dbReference type="SAM" id="Phobius"/>
    </source>
</evidence>
<sequence>MTDVDNIIKHNQKVVIEIILATNTLSALGAILMILTYFKTINICISNSAFSKYI</sequence>
<dbReference type="EMBL" id="CAJJDN010000192">
    <property type="protein sequence ID" value="CAD8128613.1"/>
    <property type="molecule type" value="Genomic_DNA"/>
</dbReference>
<name>A0A8S1RML5_9CILI</name>
<keyword evidence="3" id="KW-1185">Reference proteome</keyword>
<proteinExistence type="predicted"/>
<reference evidence="2" key="1">
    <citation type="submission" date="2021-01" db="EMBL/GenBank/DDBJ databases">
        <authorList>
            <consortium name="Genoscope - CEA"/>
            <person name="William W."/>
        </authorList>
    </citation>
    <scope>NUCLEOTIDE SEQUENCE</scope>
</reference>
<dbReference type="Proteomes" id="UP000692954">
    <property type="component" value="Unassembled WGS sequence"/>
</dbReference>
<protein>
    <submittedName>
        <fullName evidence="2">Uncharacterized protein</fullName>
    </submittedName>
</protein>
<keyword evidence="1" id="KW-0812">Transmembrane</keyword>
<keyword evidence="1" id="KW-0472">Membrane</keyword>
<evidence type="ECO:0000313" key="3">
    <source>
        <dbReference type="Proteomes" id="UP000692954"/>
    </source>
</evidence>
<organism evidence="2 3">
    <name type="scientific">Paramecium sonneborni</name>
    <dbReference type="NCBI Taxonomy" id="65129"/>
    <lineage>
        <taxon>Eukaryota</taxon>
        <taxon>Sar</taxon>
        <taxon>Alveolata</taxon>
        <taxon>Ciliophora</taxon>
        <taxon>Intramacronucleata</taxon>
        <taxon>Oligohymenophorea</taxon>
        <taxon>Peniculida</taxon>
        <taxon>Parameciidae</taxon>
        <taxon>Paramecium</taxon>
    </lineage>
</organism>
<accession>A0A8S1RML5</accession>
<gene>
    <name evidence="2" type="ORF">PSON_ATCC_30995.1.T1920040</name>
</gene>
<dbReference type="OrthoDB" id="317639at2759"/>
<feature type="transmembrane region" description="Helical" evidence="1">
    <location>
        <begin position="14"/>
        <end position="38"/>
    </location>
</feature>
<comment type="caution">
    <text evidence="2">The sequence shown here is derived from an EMBL/GenBank/DDBJ whole genome shotgun (WGS) entry which is preliminary data.</text>
</comment>
<dbReference type="AlphaFoldDB" id="A0A8S1RML5"/>